<dbReference type="RefSeq" id="WP_114791938.1">
    <property type="nucleotide sequence ID" value="NZ_CP139960.1"/>
</dbReference>
<evidence type="ECO:0000256" key="4">
    <source>
        <dbReference type="ARBA" id="ARBA00022803"/>
    </source>
</evidence>
<dbReference type="PANTHER" id="PTHR46630">
    <property type="entry name" value="TETRATRICOPEPTIDE REPEAT PROTEIN 29"/>
    <property type="match status" value="1"/>
</dbReference>
<evidence type="ECO:0000256" key="7">
    <source>
        <dbReference type="SAM" id="Phobius"/>
    </source>
</evidence>
<dbReference type="Gene3D" id="1.25.40.10">
    <property type="entry name" value="Tetratricopeptide repeat domain"/>
    <property type="match status" value="1"/>
</dbReference>
<keyword evidence="7" id="KW-1133">Transmembrane helix</keyword>
<organism evidence="9 10">
    <name type="scientific">Niabella yanshanensis</name>
    <dbReference type="NCBI Taxonomy" id="577386"/>
    <lineage>
        <taxon>Bacteria</taxon>
        <taxon>Pseudomonadati</taxon>
        <taxon>Bacteroidota</taxon>
        <taxon>Chitinophagia</taxon>
        <taxon>Chitinophagales</taxon>
        <taxon>Chitinophagaceae</taxon>
        <taxon>Niabella</taxon>
    </lineage>
</organism>
<dbReference type="InterPro" id="IPR011990">
    <property type="entry name" value="TPR-like_helical_dom_sf"/>
</dbReference>
<keyword evidence="8" id="KW-0732">Signal</keyword>
<evidence type="ECO:0000256" key="3">
    <source>
        <dbReference type="ARBA" id="ARBA00022737"/>
    </source>
</evidence>
<evidence type="ECO:0000256" key="1">
    <source>
        <dbReference type="ARBA" id="ARBA00004496"/>
    </source>
</evidence>
<name>A0ABZ0W607_9BACT</name>
<dbReference type="SUPFAM" id="SSF48452">
    <property type="entry name" value="TPR-like"/>
    <property type="match status" value="1"/>
</dbReference>
<dbReference type="Pfam" id="PF13424">
    <property type="entry name" value="TPR_12"/>
    <property type="match status" value="1"/>
</dbReference>
<evidence type="ECO:0000256" key="5">
    <source>
        <dbReference type="ARBA" id="ARBA00038253"/>
    </source>
</evidence>
<evidence type="ECO:0000313" key="9">
    <source>
        <dbReference type="EMBL" id="WQD36962.1"/>
    </source>
</evidence>
<evidence type="ECO:0000256" key="6">
    <source>
        <dbReference type="SAM" id="Coils"/>
    </source>
</evidence>
<dbReference type="InterPro" id="IPR051476">
    <property type="entry name" value="Bac_ResReg_Asp_Phosphatase"/>
</dbReference>
<evidence type="ECO:0000256" key="2">
    <source>
        <dbReference type="ARBA" id="ARBA00022490"/>
    </source>
</evidence>
<keyword evidence="7" id="KW-0812">Transmembrane</keyword>
<keyword evidence="10" id="KW-1185">Reference proteome</keyword>
<feature type="signal peptide" evidence="8">
    <location>
        <begin position="1"/>
        <end position="20"/>
    </location>
</feature>
<evidence type="ECO:0000313" key="10">
    <source>
        <dbReference type="Proteomes" id="UP001325680"/>
    </source>
</evidence>
<keyword evidence="3" id="KW-0677">Repeat</keyword>
<keyword evidence="6" id="KW-0175">Coiled coil</keyword>
<comment type="subcellular location">
    <subcellularLocation>
        <location evidence="1">Cytoplasm</location>
    </subcellularLocation>
</comment>
<accession>A0ABZ0W607</accession>
<feature type="transmembrane region" description="Helical" evidence="7">
    <location>
        <begin position="401"/>
        <end position="420"/>
    </location>
</feature>
<keyword evidence="7" id="KW-0472">Membrane</keyword>
<comment type="similarity">
    <text evidence="5">Belongs to the Rap family.</text>
</comment>
<evidence type="ECO:0000256" key="8">
    <source>
        <dbReference type="SAM" id="SignalP"/>
    </source>
</evidence>
<proteinExistence type="inferred from homology"/>
<dbReference type="PANTHER" id="PTHR46630:SF1">
    <property type="entry name" value="TETRATRICOPEPTIDE REPEAT PROTEIN 29"/>
    <property type="match status" value="1"/>
</dbReference>
<protein>
    <submittedName>
        <fullName evidence="9">Tetratricopeptide repeat protein</fullName>
    </submittedName>
</protein>
<sequence length="584" mass="67261">MRLKLTVCAILLLCHLVVWAQPKAISSYIDAWKKTGKDQSYAAQVFFDSLRITKYDLAAKKRYWDDISQLHHYLDRHPDRRLGVRLLMFEIMAAREHGLASRYYSVIDSIIKIAYPLNDPQLNAELYSIRADIPPSGETHLLYNLKAVEIQRSIGFSHFPYVHNRFFGISAVLFGQSNYAQCIAYGKEGLNAWNLDSVHRDPRVYIFQLDIIGASYRNLNKPDSARWYYNHIIASVSNDTDPWFIKLWTGIAKGNIGRTYTSEGNFDAAAPLLNTYLQVSRECGDWLNIAIAQNALSTFYYKQKKYNRAASFAAEALAVAKEHQLNAELISSAALLAGIYRIQRNIDSAFYYYELENQYKQREKEELKKSELSVANAQIAFDNLQHFLMLAQASVNREKSLRNAILVSILLLTIIVLLLYNKKRARDQARLKEAREKHARAAQQVADARDRIDVFTRHLIEKNNLIDALQIQLDQSKDLTHEVTEKLLEAPLLTEDDWENFRQEFSKAYPLFFQQLRARYEGLTPAMERLSALIFLQLNNYQIASALGISKESVARSKRRLRTILELTADESLEDHVKTLTTRC</sequence>
<feature type="chain" id="PRO_5045938111" evidence="8">
    <location>
        <begin position="21"/>
        <end position="584"/>
    </location>
</feature>
<dbReference type="Proteomes" id="UP001325680">
    <property type="component" value="Chromosome"/>
</dbReference>
<keyword evidence="4" id="KW-0802">TPR repeat</keyword>
<dbReference type="EMBL" id="CP139960">
    <property type="protein sequence ID" value="WQD36962.1"/>
    <property type="molecule type" value="Genomic_DNA"/>
</dbReference>
<gene>
    <name evidence="9" type="ORF">U0035_14915</name>
</gene>
<feature type="coiled-coil region" evidence="6">
    <location>
        <begin position="417"/>
        <end position="451"/>
    </location>
</feature>
<keyword evidence="2" id="KW-0963">Cytoplasm</keyword>
<reference evidence="9 10" key="1">
    <citation type="submission" date="2023-12" db="EMBL/GenBank/DDBJ databases">
        <title>Genome sequencing and assembly of bacterial species from a model synthetic community.</title>
        <authorList>
            <person name="Hogle S.L."/>
        </authorList>
    </citation>
    <scope>NUCLEOTIDE SEQUENCE [LARGE SCALE GENOMIC DNA]</scope>
    <source>
        <strain evidence="9 10">HAMBI_3031</strain>
    </source>
</reference>